<dbReference type="EMBL" id="JAABOP010000001">
    <property type="protein sequence ID" value="NER10324.1"/>
    <property type="molecule type" value="Genomic_DNA"/>
</dbReference>
<dbReference type="InterPro" id="IPR029066">
    <property type="entry name" value="PLP-binding_barrel"/>
</dbReference>
<dbReference type="InterPro" id="IPR026956">
    <property type="entry name" value="D-ser_dehydrat-like_dom"/>
</dbReference>
<dbReference type="Gene3D" id="2.40.37.20">
    <property type="entry name" value="D-serine dehydratase-like domain"/>
    <property type="match status" value="1"/>
</dbReference>
<accession>A0A6P0UAW1</accession>
<dbReference type="GO" id="GO:0008721">
    <property type="term" value="F:D-serine ammonia-lyase activity"/>
    <property type="evidence" value="ECO:0007669"/>
    <property type="project" value="TreeGrafter"/>
</dbReference>
<dbReference type="Proteomes" id="UP000468443">
    <property type="component" value="Unassembled WGS sequence"/>
</dbReference>
<dbReference type="Pfam" id="PF14031">
    <property type="entry name" value="D-ser_dehydrat"/>
    <property type="match status" value="1"/>
</dbReference>
<keyword evidence="2" id="KW-0456">Lyase</keyword>
<name>A0A6P0UAW1_9FLAO</name>
<feature type="domain" description="D-serine dehydratase-like" evidence="3">
    <location>
        <begin position="262"/>
        <end position="351"/>
    </location>
</feature>
<sequence>MQEKAWYRIDEEEKVPSPSLLIYPQRVKENIATMIRMTGGADKLRPHIKTHKMAEVVELQLKYGINKFKCATIAEAELLGTCKAPDVLLAMQPVGPNIKRFLDLMDRFPQTKFSTLVDHETSVKDIGSQAKERGLKATLYLDLNVGMDRTGIKPSEEALALYKMIHDHVALNPAGLHAYDGHIRNPDLVKQKEECDRVFESVTCMKTELKKSGLPVNEVIAGGSPSFPVHAKRQGVIASPGTTLLWDARYGESFSEMEFRVAAVLLTRVISKPAEGILCLDLGHKSVAPEMDFPRVRILGMESAEQIGQSEEHLVLRTKDAPDIPIGTVFYAIPMHICPTVAKYPAALTVEKGRITGSWKVAARDH</sequence>
<evidence type="ECO:0000256" key="1">
    <source>
        <dbReference type="ARBA" id="ARBA00005323"/>
    </source>
</evidence>
<dbReference type="InterPro" id="IPR051466">
    <property type="entry name" value="D-amino_acid_metab_enzyme"/>
</dbReference>
<dbReference type="Pfam" id="PF01168">
    <property type="entry name" value="Ala_racemase_N"/>
    <property type="match status" value="1"/>
</dbReference>
<evidence type="ECO:0000313" key="4">
    <source>
        <dbReference type="EMBL" id="NER10324.1"/>
    </source>
</evidence>
<evidence type="ECO:0000313" key="5">
    <source>
        <dbReference type="Proteomes" id="UP000468443"/>
    </source>
</evidence>
<gene>
    <name evidence="4" type="ORF">GWK09_07335</name>
</gene>
<dbReference type="AlphaFoldDB" id="A0A6P0UAW1"/>
<evidence type="ECO:0000259" key="3">
    <source>
        <dbReference type="SMART" id="SM01119"/>
    </source>
</evidence>
<comment type="similarity">
    <text evidence="1">Belongs to the DSD1 family.</text>
</comment>
<dbReference type="InterPro" id="IPR042208">
    <property type="entry name" value="D-ser_dehydrat-like_sf"/>
</dbReference>
<dbReference type="SUPFAM" id="SSF51419">
    <property type="entry name" value="PLP-binding barrel"/>
    <property type="match status" value="1"/>
</dbReference>
<reference evidence="4 5" key="1">
    <citation type="submission" date="2020-01" db="EMBL/GenBank/DDBJ databases">
        <title>Muriicola jejuensis KCTC 22299.</title>
        <authorList>
            <person name="Wang G."/>
        </authorList>
    </citation>
    <scope>NUCLEOTIDE SEQUENCE [LARGE SCALE GENOMIC DNA]</scope>
    <source>
        <strain evidence="4 5">KCTC 22299</strain>
    </source>
</reference>
<proteinExistence type="inferred from homology"/>
<dbReference type="InterPro" id="IPR001608">
    <property type="entry name" value="Ala_racemase_N"/>
</dbReference>
<dbReference type="GO" id="GO:0036088">
    <property type="term" value="P:D-serine catabolic process"/>
    <property type="evidence" value="ECO:0007669"/>
    <property type="project" value="TreeGrafter"/>
</dbReference>
<dbReference type="CDD" id="cd06821">
    <property type="entry name" value="PLPDE_III_D-TA"/>
    <property type="match status" value="1"/>
</dbReference>
<dbReference type="SMART" id="SM01119">
    <property type="entry name" value="D-ser_dehydrat"/>
    <property type="match status" value="1"/>
</dbReference>
<comment type="caution">
    <text evidence="4">The sequence shown here is derived from an EMBL/GenBank/DDBJ whole genome shotgun (WGS) entry which is preliminary data.</text>
</comment>
<dbReference type="Gene3D" id="3.20.20.10">
    <property type="entry name" value="Alanine racemase"/>
    <property type="match status" value="1"/>
</dbReference>
<dbReference type="RefSeq" id="WP_163692335.1">
    <property type="nucleotide sequence ID" value="NZ_FXTW01000001.1"/>
</dbReference>
<protein>
    <submittedName>
        <fullName evidence="4">D-TA family PLP-dependent enzyme</fullName>
    </submittedName>
</protein>
<dbReference type="PANTHER" id="PTHR28004:SF2">
    <property type="entry name" value="D-SERINE DEHYDRATASE"/>
    <property type="match status" value="1"/>
</dbReference>
<dbReference type="PANTHER" id="PTHR28004">
    <property type="entry name" value="ZGC:162816-RELATED"/>
    <property type="match status" value="1"/>
</dbReference>
<evidence type="ECO:0000256" key="2">
    <source>
        <dbReference type="ARBA" id="ARBA00023239"/>
    </source>
</evidence>
<organism evidence="4 5">
    <name type="scientific">Muriicola jejuensis</name>
    <dbReference type="NCBI Taxonomy" id="504488"/>
    <lineage>
        <taxon>Bacteria</taxon>
        <taxon>Pseudomonadati</taxon>
        <taxon>Bacteroidota</taxon>
        <taxon>Flavobacteriia</taxon>
        <taxon>Flavobacteriales</taxon>
        <taxon>Flavobacteriaceae</taxon>
        <taxon>Muriicola</taxon>
    </lineage>
</organism>
<keyword evidence="5" id="KW-1185">Reference proteome</keyword>